<dbReference type="EMBL" id="CAWVOK010000029">
    <property type="protein sequence ID" value="CAK8163415.1"/>
    <property type="molecule type" value="Genomic_DNA"/>
</dbReference>
<sequence>MTDNQITVSGSYNTVIIMRQEDAYDQNSISMDCLGSSSSELFHIDFVIDQSCPTHYDIYVD</sequence>
<reference evidence="1 2" key="1">
    <citation type="submission" date="2024-01" db="EMBL/GenBank/DDBJ databases">
        <authorList>
            <person name="Kunselman E."/>
        </authorList>
    </citation>
    <scope>NUCLEOTIDE SEQUENCE [LARGE SCALE GENOMIC DNA]</scope>
    <source>
        <strain evidence="1">2 abalone samples</strain>
    </source>
</reference>
<protein>
    <submittedName>
        <fullName evidence="1">Uncharacterized protein</fullName>
    </submittedName>
</protein>
<gene>
    <name evidence="1" type="ORF">CAXC1_30017</name>
</gene>
<comment type="caution">
    <text evidence="1">The sequence shown here is derived from an EMBL/GenBank/DDBJ whole genome shotgun (WGS) entry which is preliminary data.</text>
</comment>
<accession>A0ABP0ETZ6</accession>
<name>A0ABP0ETZ6_9RICK</name>
<dbReference type="RefSeq" id="WP_338364609.1">
    <property type="nucleotide sequence ID" value="NZ_CAWVOK010000029.1"/>
</dbReference>
<dbReference type="Proteomes" id="UP001314181">
    <property type="component" value="Unassembled WGS sequence"/>
</dbReference>
<evidence type="ECO:0000313" key="1">
    <source>
        <dbReference type="EMBL" id="CAK8163415.1"/>
    </source>
</evidence>
<organism evidence="1 2">
    <name type="scientific">Candidatus Xenohaliotis californiensis</name>
    <dbReference type="NCBI Taxonomy" id="84677"/>
    <lineage>
        <taxon>Bacteria</taxon>
        <taxon>Pseudomonadati</taxon>
        <taxon>Pseudomonadota</taxon>
        <taxon>Alphaproteobacteria</taxon>
        <taxon>Rickettsiales</taxon>
        <taxon>Anaplasmataceae</taxon>
        <taxon>Candidatus Xenohaliotis</taxon>
    </lineage>
</organism>
<proteinExistence type="predicted"/>
<evidence type="ECO:0000313" key="2">
    <source>
        <dbReference type="Proteomes" id="UP001314181"/>
    </source>
</evidence>
<keyword evidence="2" id="KW-1185">Reference proteome</keyword>